<dbReference type="WBParaSite" id="PSAMB.scaffold543size47678.g6691.t1">
    <property type="protein sequence ID" value="PSAMB.scaffold543size47678.g6691.t1"/>
    <property type="gene ID" value="PSAMB.scaffold543size47678.g6691"/>
</dbReference>
<accession>A0A914WWZ6</accession>
<evidence type="ECO:0000256" key="1">
    <source>
        <dbReference type="ARBA" id="ARBA00022729"/>
    </source>
</evidence>
<protein>
    <submittedName>
        <fullName evidence="4">MD-2-related lipid-recognition domain-containing protein</fullName>
    </submittedName>
</protein>
<sequence>MRSVAILMLVFVTRAYASCDSDPDGTNEQVFFQSCKSGETIVVNSVALFHDDGSNNYPIDVTHPVTLRLNMTNTGKTPLDKITISASVARYTDIFGICSWIGIPTFDLLDNLDGCNYGSTNICPMPPGVTVVNDRIDPASVQAIINILSTSEPYRITLSFKSGGAEVTCVTAEGKISK</sequence>
<evidence type="ECO:0000313" key="3">
    <source>
        <dbReference type="Proteomes" id="UP000887566"/>
    </source>
</evidence>
<dbReference type="Gene3D" id="2.70.220.10">
    <property type="entry name" value="Ganglioside GM2 activator"/>
    <property type="match status" value="1"/>
</dbReference>
<organism evidence="3 4">
    <name type="scientific">Plectus sambesii</name>
    <dbReference type="NCBI Taxonomy" id="2011161"/>
    <lineage>
        <taxon>Eukaryota</taxon>
        <taxon>Metazoa</taxon>
        <taxon>Ecdysozoa</taxon>
        <taxon>Nematoda</taxon>
        <taxon>Chromadorea</taxon>
        <taxon>Plectida</taxon>
        <taxon>Plectina</taxon>
        <taxon>Plectoidea</taxon>
        <taxon>Plectidae</taxon>
        <taxon>Plectus</taxon>
    </lineage>
</organism>
<name>A0A914WWZ6_9BILA</name>
<feature type="signal peptide" evidence="2">
    <location>
        <begin position="1"/>
        <end position="17"/>
    </location>
</feature>
<keyword evidence="1 2" id="KW-0732">Signal</keyword>
<dbReference type="InterPro" id="IPR036846">
    <property type="entry name" value="GM2-AP_sf"/>
</dbReference>
<dbReference type="Proteomes" id="UP000887566">
    <property type="component" value="Unplaced"/>
</dbReference>
<keyword evidence="3" id="KW-1185">Reference proteome</keyword>
<proteinExistence type="predicted"/>
<dbReference type="PANTHER" id="PTHR35573">
    <property type="entry name" value="PROTEIN CBG22129"/>
    <property type="match status" value="1"/>
</dbReference>
<dbReference type="AlphaFoldDB" id="A0A914WWZ6"/>
<reference evidence="4" key="1">
    <citation type="submission" date="2022-11" db="UniProtKB">
        <authorList>
            <consortium name="WormBaseParasite"/>
        </authorList>
    </citation>
    <scope>IDENTIFICATION</scope>
</reference>
<evidence type="ECO:0000256" key="2">
    <source>
        <dbReference type="SAM" id="SignalP"/>
    </source>
</evidence>
<feature type="chain" id="PRO_5037908287" evidence="2">
    <location>
        <begin position="18"/>
        <end position="178"/>
    </location>
</feature>
<evidence type="ECO:0000313" key="4">
    <source>
        <dbReference type="WBParaSite" id="PSAMB.scaffold543size47678.g6691.t1"/>
    </source>
</evidence>